<dbReference type="EMBL" id="GEDG01033853">
    <property type="protein sequence ID" value="JAP10041.1"/>
    <property type="molecule type" value="Transcribed_RNA"/>
</dbReference>
<reference evidence="2" key="1">
    <citation type="submission" date="2015-12" db="EMBL/GenBank/DDBJ databases">
        <title>Gene expression during late stages of embryo sac development: a critical building block for successful pollen-pistil interactions.</title>
        <authorList>
            <person name="Liu Y."/>
            <person name="Joly V."/>
            <person name="Sabar M."/>
            <person name="Matton D.P."/>
        </authorList>
    </citation>
    <scope>NUCLEOTIDE SEQUENCE</scope>
</reference>
<accession>A0A0V0GQV0</accession>
<keyword evidence="1" id="KW-1133">Transmembrane helix</keyword>
<proteinExistence type="predicted"/>
<keyword evidence="1" id="KW-0472">Membrane</keyword>
<evidence type="ECO:0000313" key="2">
    <source>
        <dbReference type="EMBL" id="JAP10041.1"/>
    </source>
</evidence>
<dbReference type="AlphaFoldDB" id="A0A0V0GQV0"/>
<feature type="transmembrane region" description="Helical" evidence="1">
    <location>
        <begin position="29"/>
        <end position="47"/>
    </location>
</feature>
<sequence>MTTFQHFVNLRFWDTPSYYPVYPLLEQEWFIPNVELGIMVQLFLLLGGSTRRIITTYYQIHYVCIQGT</sequence>
<evidence type="ECO:0000256" key="1">
    <source>
        <dbReference type="SAM" id="Phobius"/>
    </source>
</evidence>
<name>A0A0V0GQV0_SOLCH</name>
<protein>
    <submittedName>
        <fullName evidence="2">Putative ovule protein</fullName>
    </submittedName>
</protein>
<keyword evidence="1" id="KW-0812">Transmembrane</keyword>
<organism evidence="2">
    <name type="scientific">Solanum chacoense</name>
    <name type="common">Chaco potato</name>
    <dbReference type="NCBI Taxonomy" id="4108"/>
    <lineage>
        <taxon>Eukaryota</taxon>
        <taxon>Viridiplantae</taxon>
        <taxon>Streptophyta</taxon>
        <taxon>Embryophyta</taxon>
        <taxon>Tracheophyta</taxon>
        <taxon>Spermatophyta</taxon>
        <taxon>Magnoliopsida</taxon>
        <taxon>eudicotyledons</taxon>
        <taxon>Gunneridae</taxon>
        <taxon>Pentapetalae</taxon>
        <taxon>asterids</taxon>
        <taxon>lamiids</taxon>
        <taxon>Solanales</taxon>
        <taxon>Solanaceae</taxon>
        <taxon>Solanoideae</taxon>
        <taxon>Solaneae</taxon>
        <taxon>Solanum</taxon>
    </lineage>
</organism>